<dbReference type="GO" id="GO:0004497">
    <property type="term" value="F:monooxygenase activity"/>
    <property type="evidence" value="ECO:0007669"/>
    <property type="project" value="InterPro"/>
</dbReference>
<keyword evidence="2" id="KW-0479">Metal-binding</keyword>
<dbReference type="SUPFAM" id="SSF48264">
    <property type="entry name" value="Cytochrome P450"/>
    <property type="match status" value="1"/>
</dbReference>
<dbReference type="AlphaFoldDB" id="A0A314UZZ0"/>
<evidence type="ECO:0000256" key="3">
    <source>
        <dbReference type="ARBA" id="ARBA00023004"/>
    </source>
</evidence>
<proteinExistence type="inferred from homology"/>
<sequence>MESCTRVDEDHLPPVFGSFRKALKDTEYGGYDIPKGWQVFWVSYGTHMNKEIFEKPKSLIHQGLRTHLSQFLPMLIFHLEEACTLA</sequence>
<keyword evidence="5" id="KW-1185">Reference proteome</keyword>
<dbReference type="InterPro" id="IPR036396">
    <property type="entry name" value="Cyt_P450_sf"/>
</dbReference>
<dbReference type="PANTHER" id="PTHR24286:SF256">
    <property type="entry name" value="CYTOCHROME P450 FAMILY PROTEIN"/>
    <property type="match status" value="1"/>
</dbReference>
<dbReference type="Pfam" id="PF00067">
    <property type="entry name" value="p450"/>
    <property type="match status" value="1"/>
</dbReference>
<protein>
    <submittedName>
        <fullName evidence="4">Taxadiene 5-alpha hydroxylase-like</fullName>
    </submittedName>
</protein>
<keyword evidence="3" id="KW-0408">Iron</keyword>
<dbReference type="GO" id="GO:0005506">
    <property type="term" value="F:iron ion binding"/>
    <property type="evidence" value="ECO:0007669"/>
    <property type="project" value="InterPro"/>
</dbReference>
<dbReference type="OrthoDB" id="3945418at2759"/>
<evidence type="ECO:0000256" key="2">
    <source>
        <dbReference type="ARBA" id="ARBA00022723"/>
    </source>
</evidence>
<dbReference type="Gene3D" id="1.10.630.10">
    <property type="entry name" value="Cytochrome P450"/>
    <property type="match status" value="1"/>
</dbReference>
<evidence type="ECO:0000313" key="4">
    <source>
        <dbReference type="EMBL" id="PQM40269.1"/>
    </source>
</evidence>
<dbReference type="STRING" id="2094558.A0A314UZZ0"/>
<dbReference type="GO" id="GO:0016125">
    <property type="term" value="P:sterol metabolic process"/>
    <property type="evidence" value="ECO:0007669"/>
    <property type="project" value="TreeGrafter"/>
</dbReference>
<organism evidence="4 5">
    <name type="scientific">Prunus yedoensis var. nudiflora</name>
    <dbReference type="NCBI Taxonomy" id="2094558"/>
    <lineage>
        <taxon>Eukaryota</taxon>
        <taxon>Viridiplantae</taxon>
        <taxon>Streptophyta</taxon>
        <taxon>Embryophyta</taxon>
        <taxon>Tracheophyta</taxon>
        <taxon>Spermatophyta</taxon>
        <taxon>Magnoliopsida</taxon>
        <taxon>eudicotyledons</taxon>
        <taxon>Gunneridae</taxon>
        <taxon>Pentapetalae</taxon>
        <taxon>rosids</taxon>
        <taxon>fabids</taxon>
        <taxon>Rosales</taxon>
        <taxon>Rosaceae</taxon>
        <taxon>Amygdaloideae</taxon>
        <taxon>Amygdaleae</taxon>
        <taxon>Prunus</taxon>
    </lineage>
</organism>
<dbReference type="GO" id="GO:0016705">
    <property type="term" value="F:oxidoreductase activity, acting on paired donors, with incorporation or reduction of molecular oxygen"/>
    <property type="evidence" value="ECO:0007669"/>
    <property type="project" value="InterPro"/>
</dbReference>
<reference evidence="4 5" key="1">
    <citation type="submission" date="2018-02" db="EMBL/GenBank/DDBJ databases">
        <title>Draft genome of wild Prunus yedoensis var. nudiflora.</title>
        <authorList>
            <person name="Baek S."/>
            <person name="Kim J.-H."/>
            <person name="Choi K."/>
            <person name="Kim G.-B."/>
            <person name="Cho A."/>
            <person name="Jang H."/>
            <person name="Shin C.-H."/>
            <person name="Yu H.-J."/>
            <person name="Mun J.-H."/>
        </authorList>
    </citation>
    <scope>NUCLEOTIDE SEQUENCE [LARGE SCALE GENOMIC DNA]</scope>
    <source>
        <strain evidence="5">cv. Jeju island</strain>
        <tissue evidence="4">Leaf</tissue>
    </source>
</reference>
<dbReference type="InterPro" id="IPR001128">
    <property type="entry name" value="Cyt_P450"/>
</dbReference>
<accession>A0A314UZZ0</accession>
<name>A0A314UZZ0_PRUYE</name>
<comment type="caution">
    <text evidence="4">The sequence shown here is derived from an EMBL/GenBank/DDBJ whole genome shotgun (WGS) entry which is preliminary data.</text>
</comment>
<dbReference type="Proteomes" id="UP000250321">
    <property type="component" value="Unassembled WGS sequence"/>
</dbReference>
<evidence type="ECO:0000313" key="5">
    <source>
        <dbReference type="Proteomes" id="UP000250321"/>
    </source>
</evidence>
<dbReference type="EMBL" id="PJQY01003098">
    <property type="protein sequence ID" value="PQM40269.1"/>
    <property type="molecule type" value="Genomic_DNA"/>
</dbReference>
<evidence type="ECO:0000256" key="1">
    <source>
        <dbReference type="ARBA" id="ARBA00010617"/>
    </source>
</evidence>
<dbReference type="GO" id="GO:0020037">
    <property type="term" value="F:heme binding"/>
    <property type="evidence" value="ECO:0007669"/>
    <property type="project" value="InterPro"/>
</dbReference>
<gene>
    <name evidence="4" type="ORF">Pyn_40945</name>
</gene>
<dbReference type="PANTHER" id="PTHR24286">
    <property type="entry name" value="CYTOCHROME P450 26"/>
    <property type="match status" value="1"/>
</dbReference>
<comment type="similarity">
    <text evidence="1">Belongs to the cytochrome P450 family.</text>
</comment>